<dbReference type="InterPro" id="IPR056595">
    <property type="entry name" value="Fact-SPT16_PH"/>
</dbReference>
<dbReference type="Proteomes" id="UP001465755">
    <property type="component" value="Unassembled WGS sequence"/>
</dbReference>
<evidence type="ECO:0000256" key="7">
    <source>
        <dbReference type="ARBA" id="ARBA00023163"/>
    </source>
</evidence>
<evidence type="ECO:0000313" key="15">
    <source>
        <dbReference type="EMBL" id="KAK9807391.1"/>
    </source>
</evidence>
<dbReference type="GO" id="GO:0006260">
    <property type="term" value="P:DNA replication"/>
    <property type="evidence" value="ECO:0007669"/>
    <property type="project" value="UniProtKB-KW"/>
</dbReference>
<dbReference type="Gene3D" id="3.90.230.10">
    <property type="entry name" value="Creatinase/methionine aminopeptidase superfamily"/>
    <property type="match status" value="1"/>
</dbReference>
<dbReference type="GO" id="GO:0006281">
    <property type="term" value="P:DNA repair"/>
    <property type="evidence" value="ECO:0007669"/>
    <property type="project" value="UniProtKB-UniRule"/>
</dbReference>
<dbReference type="SMART" id="SM01285">
    <property type="entry name" value="FACT-Spt16_Nlob"/>
    <property type="match status" value="1"/>
</dbReference>
<sequence length="1047" mass="117073">MGDKGPTIDEAVFCRRLKVFQERWKEDGKGFGKADGVTAVVVSGAASDENALRYLKSGALQLWLFGYELPDTLLAFTKEAMHVVTSGKKASLLQVLVDAARENAQVQLHVHKKEKAEDGSSQIAEVIKALEASGDPPLVGYPKDRVEGKLATVWATALKDSNLATADITSDFVEVMAVKDQGEITNAKRAAFLAARVLKDFVVPTIEGIIDEEKKTKHSDLARDAETHLMDPTKLEIKLRKENVDVAFYPLIQSGGKFDLKVTQTSDNSTLAYDVIMVALGARYNMYCANVARTYLVDPSKKQEAEYGALLAAQQAALSAMVEGAKLSSIAEVILQTIKDKGQEHLIPNLTKSFGHGMGLELRDSGTSLATKSAGTLRAGMVFNLAIGASGLQREAEGKTKFKDYAFWIADTVLIKPDRAAAEVLTQICPKVWSDVAYYFKDEAQDEGQDEPANGHAPDLDGMYEGKKTNLRSEGANFQAQEADRQRARNVQDALLKKVNEETLRSLNRARENGDDTSGATRKVSDVVTYRSMADLPQLRDFQIHVDTAREAVLVPLYGHLVPFHILCVRNISSNQDGDHAYIRLNFNFGPSFEPCTKDPQAMLLKELSFRTSDLRHASKAVQEIKGLRSQVNAREKERAERATLVQQEALNTRGRFLTLPDVWIRPNFGGKGRKMTGQLSAHQNGFRYTTPKQERLDIMYRNIKHAFFQPAKGEMITLLHFHLRNPIMVAKKKTADVQFYTEVMDVEQTLDVGRRSMYDPDEVEEEQREREQRQRINKQFLNFTKKVEQDIWQREFGDLDLEFEVPFRELMFDGVPHKSAVKLMPTVNCLVELTEQPFTCITLAEVNIVSLERVGFSLKHFDLAIVFKDLTRDVFKVDAVPSSSLDVIRDWLTGINIKWYESKINLNWKPILKNIVEDPEGFIESGGWDFLNQEGDSGDEEDEDEEGDVEFQPDSDSDAAAESSEDGDSSEDESLASEGSDDEAPDSDADSEEEEGMDWDELEEEAMREDRARDRSDADSDEEANKRKRKGGGGGGSGRSSKQRRR</sequence>
<dbReference type="InterPro" id="IPR048969">
    <property type="entry name" value="FACT_SPT16_C"/>
</dbReference>
<dbReference type="AlphaFoldDB" id="A0AAW1PFY7"/>
<name>A0AAW1PFY7_9CHLO</name>
<dbReference type="InterPro" id="IPR013719">
    <property type="entry name" value="RTT106/SPT16-like_middle_dom"/>
</dbReference>
<keyword evidence="3 10" id="KW-0235">DNA replication</keyword>
<dbReference type="Gene3D" id="3.40.350.10">
    <property type="entry name" value="Creatinase/prolidase N-terminal domain"/>
    <property type="match status" value="1"/>
</dbReference>
<keyword evidence="9 10" id="KW-0539">Nucleus</keyword>
<comment type="function">
    <text evidence="10">Component of the FACT complex, a general chromatin factor that acts to reorganize nucleosomes. The FACT complex is involved in multiple processes that require DNA as a template such as mRNA elongation, DNA replication and DNA repair. During transcription elongation the FACT complex acts as a histone chaperone that both destabilizes and restores nucleosomal structure. It facilitates the passage of RNA polymerase II and transcription by promoting the dissociation of one histone H2A-H2B dimer from the nucleosome, then subsequently promotes the reestablishment of the nucleosome following the passage of RNA polymerase II.</text>
</comment>
<protein>
    <recommendedName>
        <fullName evidence="10">FACT complex subunit</fullName>
    </recommendedName>
</protein>
<keyword evidence="2 10" id="KW-0158">Chromosome</keyword>
<evidence type="ECO:0000256" key="1">
    <source>
        <dbReference type="ARBA" id="ARBA00010779"/>
    </source>
</evidence>
<comment type="subunit">
    <text evidence="10">Component of the FACT complex.</text>
</comment>
<evidence type="ECO:0000256" key="6">
    <source>
        <dbReference type="ARBA" id="ARBA00023054"/>
    </source>
</evidence>
<keyword evidence="5 10" id="KW-0805">Transcription regulation</keyword>
<evidence type="ECO:0000313" key="16">
    <source>
        <dbReference type="Proteomes" id="UP001465755"/>
    </source>
</evidence>
<dbReference type="Gene3D" id="2.30.29.30">
    <property type="entry name" value="Pleckstrin-homology domain (PH domain)/Phosphotyrosine-binding domain (PTB)"/>
    <property type="match status" value="1"/>
</dbReference>
<dbReference type="GO" id="GO:0031491">
    <property type="term" value="F:nucleosome binding"/>
    <property type="evidence" value="ECO:0007669"/>
    <property type="project" value="TreeGrafter"/>
</dbReference>
<evidence type="ECO:0000256" key="5">
    <source>
        <dbReference type="ARBA" id="ARBA00023015"/>
    </source>
</evidence>
<evidence type="ECO:0000259" key="13">
    <source>
        <dbReference type="SMART" id="SM01286"/>
    </source>
</evidence>
<evidence type="ECO:0000256" key="2">
    <source>
        <dbReference type="ARBA" id="ARBA00022454"/>
    </source>
</evidence>
<evidence type="ECO:0000256" key="10">
    <source>
        <dbReference type="RuleBase" id="RU367052"/>
    </source>
</evidence>
<proteinExistence type="inferred from homology"/>
<dbReference type="FunFam" id="2.30.29.150:FF:000004">
    <property type="entry name" value="FACT complex subunit SPT16"/>
    <property type="match status" value="1"/>
</dbReference>
<dbReference type="Gene3D" id="2.30.29.150">
    <property type="match status" value="1"/>
</dbReference>
<dbReference type="InterPro" id="IPR036005">
    <property type="entry name" value="Creatinase/aminopeptidase-like"/>
</dbReference>
<dbReference type="InterPro" id="IPR040258">
    <property type="entry name" value="Spt16"/>
</dbReference>
<keyword evidence="7 10" id="KW-0804">Transcription</keyword>
<accession>A0AAW1PFY7</accession>
<gene>
    <name evidence="15" type="ORF">WJX73_010932</name>
</gene>
<dbReference type="Pfam" id="PF21091">
    <property type="entry name" value="SPT16_C"/>
    <property type="match status" value="1"/>
</dbReference>
<dbReference type="PANTHER" id="PTHR13980">
    <property type="entry name" value="CDC68 RELATED"/>
    <property type="match status" value="1"/>
</dbReference>
<evidence type="ECO:0000256" key="3">
    <source>
        <dbReference type="ARBA" id="ARBA00022705"/>
    </source>
</evidence>
<dbReference type="Pfam" id="PF00557">
    <property type="entry name" value="Peptidase_M24"/>
    <property type="match status" value="1"/>
</dbReference>
<dbReference type="FunFam" id="3.90.230.10:FF:000005">
    <property type="entry name" value="FACT complex subunit spt16"/>
    <property type="match status" value="1"/>
</dbReference>
<feature type="region of interest" description="Disordered" evidence="11">
    <location>
        <begin position="445"/>
        <end position="466"/>
    </location>
</feature>
<dbReference type="Pfam" id="PF14826">
    <property type="entry name" value="FACT-Spt16_Nlob"/>
    <property type="match status" value="1"/>
</dbReference>
<evidence type="ECO:0000256" key="11">
    <source>
        <dbReference type="SAM" id="MobiDB-lite"/>
    </source>
</evidence>
<evidence type="ECO:0000259" key="12">
    <source>
        <dbReference type="SMART" id="SM01285"/>
    </source>
</evidence>
<feature type="domain" description="Histone chaperone RTT106/FACT complex subunit SPT16-like middle" evidence="14">
    <location>
        <begin position="813"/>
        <end position="903"/>
    </location>
</feature>
<comment type="subcellular location">
    <subcellularLocation>
        <location evidence="10">Nucleus</location>
    </subcellularLocation>
    <subcellularLocation>
        <location evidence="10">Chromosome</location>
    </subcellularLocation>
</comment>
<dbReference type="PANTHER" id="PTHR13980:SF15">
    <property type="entry name" value="FACT COMPLEX SUBUNIT SPT16"/>
    <property type="match status" value="1"/>
</dbReference>
<evidence type="ECO:0000256" key="9">
    <source>
        <dbReference type="ARBA" id="ARBA00023242"/>
    </source>
</evidence>
<dbReference type="EMBL" id="JALJOQ010000031">
    <property type="protein sequence ID" value="KAK9807391.1"/>
    <property type="molecule type" value="Genomic_DNA"/>
</dbReference>
<dbReference type="Pfam" id="PF24824">
    <property type="entry name" value="PH_SPT16"/>
    <property type="match status" value="1"/>
</dbReference>
<dbReference type="GO" id="GO:0006368">
    <property type="term" value="P:transcription elongation by RNA polymerase II"/>
    <property type="evidence" value="ECO:0007669"/>
    <property type="project" value="TreeGrafter"/>
</dbReference>
<evidence type="ECO:0000256" key="8">
    <source>
        <dbReference type="ARBA" id="ARBA00023204"/>
    </source>
</evidence>
<dbReference type="FunFam" id="2.30.29.30:FF:000017">
    <property type="entry name" value="FACT complex subunit SPT16"/>
    <property type="match status" value="1"/>
</dbReference>
<comment type="caution">
    <text evidence="15">The sequence shown here is derived from an EMBL/GenBank/DDBJ whole genome shotgun (WGS) entry which is preliminary data.</text>
</comment>
<dbReference type="InterPro" id="IPR000994">
    <property type="entry name" value="Pept_M24"/>
</dbReference>
<keyword evidence="8 10" id="KW-0234">DNA repair</keyword>
<keyword evidence="6" id="KW-0175">Coiled coil</keyword>
<evidence type="ECO:0000259" key="14">
    <source>
        <dbReference type="SMART" id="SM01287"/>
    </source>
</evidence>
<dbReference type="InterPro" id="IPR011993">
    <property type="entry name" value="PH-like_dom_sf"/>
</dbReference>
<dbReference type="SMART" id="SM01286">
    <property type="entry name" value="SPT16"/>
    <property type="match status" value="1"/>
</dbReference>
<dbReference type="Pfam" id="PF08644">
    <property type="entry name" value="SPT16"/>
    <property type="match status" value="1"/>
</dbReference>
<comment type="similarity">
    <text evidence="1 10">Belongs to the peptidase M24 family. SPT16 subfamily.</text>
</comment>
<feature type="compositionally biased region" description="Acidic residues" evidence="11">
    <location>
        <begin position="937"/>
        <end position="1008"/>
    </location>
</feature>
<organism evidence="15 16">
    <name type="scientific">Symbiochloris irregularis</name>
    <dbReference type="NCBI Taxonomy" id="706552"/>
    <lineage>
        <taxon>Eukaryota</taxon>
        <taxon>Viridiplantae</taxon>
        <taxon>Chlorophyta</taxon>
        <taxon>core chlorophytes</taxon>
        <taxon>Trebouxiophyceae</taxon>
        <taxon>Trebouxiales</taxon>
        <taxon>Trebouxiaceae</taxon>
        <taxon>Symbiochloris</taxon>
    </lineage>
</organism>
<dbReference type="Pfam" id="PF08512">
    <property type="entry name" value="Rttp106-like_middle"/>
    <property type="match status" value="1"/>
</dbReference>
<feature type="region of interest" description="Disordered" evidence="11">
    <location>
        <begin position="926"/>
        <end position="1047"/>
    </location>
</feature>
<feature type="domain" description="FACT complex subunit SPT16 middle" evidence="13">
    <location>
        <begin position="544"/>
        <end position="689"/>
    </location>
</feature>
<dbReference type="GO" id="GO:0035101">
    <property type="term" value="C:FACT complex"/>
    <property type="evidence" value="ECO:0007669"/>
    <property type="project" value="UniProtKB-UniRule"/>
</dbReference>
<reference evidence="15 16" key="1">
    <citation type="journal article" date="2024" name="Nat. Commun.">
        <title>Phylogenomics reveals the evolutionary origins of lichenization in chlorophyte algae.</title>
        <authorList>
            <person name="Puginier C."/>
            <person name="Libourel C."/>
            <person name="Otte J."/>
            <person name="Skaloud P."/>
            <person name="Haon M."/>
            <person name="Grisel S."/>
            <person name="Petersen M."/>
            <person name="Berrin J.G."/>
            <person name="Delaux P.M."/>
            <person name="Dal Grande F."/>
            <person name="Keller J."/>
        </authorList>
    </citation>
    <scope>NUCLEOTIDE SEQUENCE [LARGE SCALE GENOMIC DNA]</scope>
    <source>
        <strain evidence="15 16">SAG 2036</strain>
    </source>
</reference>
<dbReference type="InterPro" id="IPR029148">
    <property type="entry name" value="FACT-SPT16_Nlobe"/>
</dbReference>
<dbReference type="SUPFAM" id="SSF55920">
    <property type="entry name" value="Creatinase/aminopeptidase"/>
    <property type="match status" value="1"/>
</dbReference>
<dbReference type="SMART" id="SM01287">
    <property type="entry name" value="Rtt106"/>
    <property type="match status" value="1"/>
</dbReference>
<feature type="domain" description="FACT complex subunit SPT16 N-terminal lobe" evidence="12">
    <location>
        <begin position="8"/>
        <end position="172"/>
    </location>
</feature>
<feature type="compositionally biased region" description="Basic and acidic residues" evidence="11">
    <location>
        <begin position="1009"/>
        <end position="1019"/>
    </location>
</feature>
<dbReference type="Gene3D" id="2.30.29.210">
    <property type="entry name" value="FACT complex subunit Spt16p/Cdc68p"/>
    <property type="match status" value="1"/>
</dbReference>
<dbReference type="InterPro" id="IPR013953">
    <property type="entry name" value="FACT_SPT16_M"/>
</dbReference>
<keyword evidence="16" id="KW-1185">Reference proteome</keyword>
<keyword evidence="4 10" id="KW-0227">DNA damage</keyword>
<evidence type="ECO:0000256" key="4">
    <source>
        <dbReference type="ARBA" id="ARBA00022763"/>
    </source>
</evidence>
<dbReference type="InterPro" id="IPR029149">
    <property type="entry name" value="Creatin/AminoP/Spt16_N"/>
</dbReference>